<name>A0A3M6U168_POCDA</name>
<comment type="caution">
    <text evidence="1">The sequence shown here is derived from an EMBL/GenBank/DDBJ whole genome shotgun (WGS) entry which is preliminary data.</text>
</comment>
<evidence type="ECO:0000313" key="2">
    <source>
        <dbReference type="Proteomes" id="UP000275408"/>
    </source>
</evidence>
<protein>
    <submittedName>
        <fullName evidence="1">Uncharacterized protein</fullName>
    </submittedName>
</protein>
<organism evidence="1 2">
    <name type="scientific">Pocillopora damicornis</name>
    <name type="common">Cauliflower coral</name>
    <name type="synonym">Millepora damicornis</name>
    <dbReference type="NCBI Taxonomy" id="46731"/>
    <lineage>
        <taxon>Eukaryota</taxon>
        <taxon>Metazoa</taxon>
        <taxon>Cnidaria</taxon>
        <taxon>Anthozoa</taxon>
        <taxon>Hexacorallia</taxon>
        <taxon>Scleractinia</taxon>
        <taxon>Astrocoeniina</taxon>
        <taxon>Pocilloporidae</taxon>
        <taxon>Pocillopora</taxon>
    </lineage>
</organism>
<gene>
    <name evidence="1" type="ORF">pdam_00018760</name>
</gene>
<dbReference type="OrthoDB" id="5988430at2759"/>
<dbReference type="AlphaFoldDB" id="A0A3M6U168"/>
<dbReference type="Proteomes" id="UP000275408">
    <property type="component" value="Unassembled WGS sequence"/>
</dbReference>
<reference evidence="1 2" key="1">
    <citation type="journal article" date="2018" name="Sci. Rep.">
        <title>Comparative analysis of the Pocillopora damicornis genome highlights role of immune system in coral evolution.</title>
        <authorList>
            <person name="Cunning R."/>
            <person name="Bay R.A."/>
            <person name="Gillette P."/>
            <person name="Baker A.C."/>
            <person name="Traylor-Knowles N."/>
        </authorList>
    </citation>
    <scope>NUCLEOTIDE SEQUENCE [LARGE SCALE GENOMIC DNA]</scope>
    <source>
        <strain evidence="1">RSMAS</strain>
        <tissue evidence="1">Whole animal</tissue>
    </source>
</reference>
<proteinExistence type="predicted"/>
<dbReference type="EMBL" id="RCHS01002423">
    <property type="protein sequence ID" value="RMX47382.1"/>
    <property type="molecule type" value="Genomic_DNA"/>
</dbReference>
<accession>A0A3M6U168</accession>
<sequence length="171" mass="19406">MEYEKLEAEPEERTTICGRQAFGLLSRIIETGSKRLLKENDIPSLDVEGTKYLTEKLELKWKNEIEIGRVRSSKSRLRNAVLRALDKYLLSLIVLLANLETLLILNAPNHILAERPSGYSPPCAKLKSRKASLNVSIDNSNKLTRQDSTNTIANHYKRYSGIVVRSTGYFN</sequence>
<keyword evidence="2" id="KW-1185">Reference proteome</keyword>
<evidence type="ECO:0000313" key="1">
    <source>
        <dbReference type="EMBL" id="RMX47382.1"/>
    </source>
</evidence>